<dbReference type="Pfam" id="PF00005">
    <property type="entry name" value="ABC_tran"/>
    <property type="match status" value="1"/>
</dbReference>
<dbReference type="PROSITE" id="PS00211">
    <property type="entry name" value="ABC_TRANSPORTER_1"/>
    <property type="match status" value="1"/>
</dbReference>
<accession>A0A139RNK5</accession>
<dbReference type="AlphaFoldDB" id="A0A139RNK5"/>
<dbReference type="EMBL" id="LQNX01000024">
    <property type="protein sequence ID" value="KXT82159.1"/>
    <property type="molecule type" value="Genomic_DNA"/>
</dbReference>
<dbReference type="EMBL" id="LQZE01000103">
    <property type="protein sequence ID" value="KXU16299.1"/>
    <property type="molecule type" value="Genomic_DNA"/>
</dbReference>
<dbReference type="PATRIC" id="fig|1303.78.peg.445"/>
<dbReference type="SMART" id="SM00382">
    <property type="entry name" value="AAA"/>
    <property type="match status" value="1"/>
</dbReference>
<dbReference type="InterPro" id="IPR003439">
    <property type="entry name" value="ABC_transporter-like_ATP-bd"/>
</dbReference>
<keyword evidence="1" id="KW-0813">Transport</keyword>
<evidence type="ECO:0000259" key="4">
    <source>
        <dbReference type="PROSITE" id="PS50893"/>
    </source>
</evidence>
<dbReference type="OrthoDB" id="9804199at2"/>
<dbReference type="PIRSF" id="PIRSF039085">
    <property type="entry name" value="ABC_ATPase_HisP"/>
    <property type="match status" value="1"/>
</dbReference>
<evidence type="ECO:0000313" key="7">
    <source>
        <dbReference type="Proteomes" id="UP000072989"/>
    </source>
</evidence>
<dbReference type="InterPro" id="IPR003593">
    <property type="entry name" value="AAA+_ATPase"/>
</dbReference>
<evidence type="ECO:0000256" key="3">
    <source>
        <dbReference type="ARBA" id="ARBA00022840"/>
    </source>
</evidence>
<dbReference type="InterPro" id="IPR030679">
    <property type="entry name" value="ABC_ATPase_HisP-typ"/>
</dbReference>
<evidence type="ECO:0000313" key="6">
    <source>
        <dbReference type="EMBL" id="KXU16299.1"/>
    </source>
</evidence>
<protein>
    <submittedName>
        <fullName evidence="6">Glutamate transport ATP-binding protein</fullName>
    </submittedName>
</protein>
<dbReference type="InterPro" id="IPR017871">
    <property type="entry name" value="ABC_transporter-like_CS"/>
</dbReference>
<dbReference type="RefSeq" id="WP_061413944.1">
    <property type="nucleotide sequence ID" value="NZ_KQ969521.1"/>
</dbReference>
<evidence type="ECO:0000256" key="2">
    <source>
        <dbReference type="ARBA" id="ARBA00022741"/>
    </source>
</evidence>
<dbReference type="PANTHER" id="PTHR43166:SF37">
    <property type="entry name" value="ARGININE TRANSPORT ATP-BINDING PROTEIN ARTM"/>
    <property type="match status" value="1"/>
</dbReference>
<dbReference type="InterPro" id="IPR027417">
    <property type="entry name" value="P-loop_NTPase"/>
</dbReference>
<dbReference type="SUPFAM" id="SSF52540">
    <property type="entry name" value="P-loop containing nucleoside triphosphate hydrolases"/>
    <property type="match status" value="1"/>
</dbReference>
<dbReference type="GO" id="GO:0015424">
    <property type="term" value="F:ABC-type amino acid transporter activity"/>
    <property type="evidence" value="ECO:0007669"/>
    <property type="project" value="InterPro"/>
</dbReference>
<dbReference type="PANTHER" id="PTHR43166">
    <property type="entry name" value="AMINO ACID IMPORT ATP-BINDING PROTEIN"/>
    <property type="match status" value="1"/>
</dbReference>
<evidence type="ECO:0000256" key="1">
    <source>
        <dbReference type="ARBA" id="ARBA00022448"/>
    </source>
</evidence>
<comment type="caution">
    <text evidence="6">The sequence shown here is derived from an EMBL/GenBank/DDBJ whole genome shotgun (WGS) entry which is preliminary data.</text>
</comment>
<keyword evidence="2" id="KW-0547">Nucleotide-binding</keyword>
<sequence length="246" mass="27306">MAKLKIDVHDLHKQYGKNKVLKGITTQFYEGDVVCIIGPSGSGKSTFLRSLNLLEEVSGGHITVNGYDLTEKSTNVDHVRENIGMVFQHFNLFPHMSVLDNITFAPIEHKLMTKEEAEKLGMELLEKVGLADKANANPDSLSGGQKQRVAIARGLAMNPDIMLFDEPTSALDPEMVGDVLNVMKELAEQGMTMIIVTHEMGFARQVANRVIFTADGEFLEDGTPDQIFDNPQHPRLKEFLDKVLNV</sequence>
<dbReference type="GO" id="GO:0005524">
    <property type="term" value="F:ATP binding"/>
    <property type="evidence" value="ECO:0007669"/>
    <property type="project" value="UniProtKB-KW"/>
</dbReference>
<name>A0A139RNK5_STROR</name>
<gene>
    <name evidence="5" type="ORF">SORDD15_00423</name>
    <name evidence="6" type="ORF">SORDD17_00493</name>
</gene>
<dbReference type="Proteomes" id="UP000070678">
    <property type="component" value="Unassembled WGS sequence"/>
</dbReference>
<dbReference type="CDD" id="cd03262">
    <property type="entry name" value="ABC_HisP_GlnQ"/>
    <property type="match status" value="1"/>
</dbReference>
<dbReference type="GO" id="GO:0016887">
    <property type="term" value="F:ATP hydrolysis activity"/>
    <property type="evidence" value="ECO:0007669"/>
    <property type="project" value="InterPro"/>
</dbReference>
<proteinExistence type="predicted"/>
<feature type="domain" description="ABC transporter" evidence="4">
    <location>
        <begin position="6"/>
        <end position="240"/>
    </location>
</feature>
<dbReference type="PROSITE" id="PS50893">
    <property type="entry name" value="ABC_TRANSPORTER_2"/>
    <property type="match status" value="1"/>
</dbReference>
<dbReference type="Gene3D" id="3.40.50.300">
    <property type="entry name" value="P-loop containing nucleotide triphosphate hydrolases"/>
    <property type="match status" value="1"/>
</dbReference>
<evidence type="ECO:0000313" key="5">
    <source>
        <dbReference type="EMBL" id="KXT82159.1"/>
    </source>
</evidence>
<dbReference type="FunFam" id="3.40.50.300:FF:000020">
    <property type="entry name" value="Amino acid ABC transporter ATP-binding component"/>
    <property type="match status" value="1"/>
</dbReference>
<dbReference type="Proteomes" id="UP000072989">
    <property type="component" value="Unassembled WGS sequence"/>
</dbReference>
<keyword evidence="3 6" id="KW-0067">ATP-binding</keyword>
<organism evidence="6 7">
    <name type="scientific">Streptococcus oralis</name>
    <dbReference type="NCBI Taxonomy" id="1303"/>
    <lineage>
        <taxon>Bacteria</taxon>
        <taxon>Bacillati</taxon>
        <taxon>Bacillota</taxon>
        <taxon>Bacilli</taxon>
        <taxon>Lactobacillales</taxon>
        <taxon>Streptococcaceae</taxon>
        <taxon>Streptococcus</taxon>
    </lineage>
</organism>
<dbReference type="InterPro" id="IPR050086">
    <property type="entry name" value="MetN_ABC_transporter-like"/>
</dbReference>
<reference evidence="6 7" key="1">
    <citation type="submission" date="2016-01" db="EMBL/GenBank/DDBJ databases">
        <title>Highly variable Streptococcus oralis are common among viridans streptococci isolated from primates.</title>
        <authorList>
            <person name="Denapaite D."/>
            <person name="Rieger M."/>
            <person name="Koendgen S."/>
            <person name="Brueckner R."/>
            <person name="Ochigava I."/>
            <person name="Kappeler P."/>
            <person name="Maetz-Rensing K."/>
            <person name="Leendertz F."/>
            <person name="Hakenbeck R."/>
        </authorList>
    </citation>
    <scope>NUCLEOTIDE SEQUENCE [LARGE SCALE GENOMIC DNA]</scope>
    <source>
        <strain evidence="5">DD15</strain>
        <strain evidence="6 7">DD17</strain>
    </source>
</reference>